<feature type="compositionally biased region" description="Low complexity" evidence="1">
    <location>
        <begin position="132"/>
        <end position="148"/>
    </location>
</feature>
<reference evidence="2 3" key="1">
    <citation type="submission" date="2021-06" db="EMBL/GenBank/DDBJ databases">
        <authorList>
            <person name="Palmer J.M."/>
        </authorList>
    </citation>
    <scope>NUCLEOTIDE SEQUENCE [LARGE SCALE GENOMIC DNA]</scope>
    <source>
        <strain evidence="2 3">AS_MEX2019</strain>
        <tissue evidence="2">Muscle</tissue>
    </source>
</reference>
<gene>
    <name evidence="2" type="ORF">AMECASPLE_008402</name>
</gene>
<feature type="region of interest" description="Disordered" evidence="1">
    <location>
        <begin position="1"/>
        <end position="163"/>
    </location>
</feature>
<evidence type="ECO:0000313" key="2">
    <source>
        <dbReference type="EMBL" id="MEQ2298735.1"/>
    </source>
</evidence>
<protein>
    <recommendedName>
        <fullName evidence="4">60S ribosomal protein L29</fullName>
    </recommendedName>
</protein>
<evidence type="ECO:0000256" key="1">
    <source>
        <dbReference type="SAM" id="MobiDB-lite"/>
    </source>
</evidence>
<proteinExistence type="predicted"/>
<evidence type="ECO:0000313" key="3">
    <source>
        <dbReference type="Proteomes" id="UP001469553"/>
    </source>
</evidence>
<dbReference type="EMBL" id="JAHRIP010047471">
    <property type="protein sequence ID" value="MEQ2298735.1"/>
    <property type="molecule type" value="Genomic_DNA"/>
</dbReference>
<organism evidence="2 3">
    <name type="scientific">Ameca splendens</name>
    <dbReference type="NCBI Taxonomy" id="208324"/>
    <lineage>
        <taxon>Eukaryota</taxon>
        <taxon>Metazoa</taxon>
        <taxon>Chordata</taxon>
        <taxon>Craniata</taxon>
        <taxon>Vertebrata</taxon>
        <taxon>Euteleostomi</taxon>
        <taxon>Actinopterygii</taxon>
        <taxon>Neopterygii</taxon>
        <taxon>Teleostei</taxon>
        <taxon>Neoteleostei</taxon>
        <taxon>Acanthomorphata</taxon>
        <taxon>Ovalentaria</taxon>
        <taxon>Atherinomorphae</taxon>
        <taxon>Cyprinodontiformes</taxon>
        <taxon>Goodeidae</taxon>
        <taxon>Ameca</taxon>
    </lineage>
</organism>
<comment type="caution">
    <text evidence="2">The sequence shown here is derived from an EMBL/GenBank/DDBJ whole genome shotgun (WGS) entry which is preliminary data.</text>
</comment>
<feature type="compositionally biased region" description="Low complexity" evidence="1">
    <location>
        <begin position="49"/>
        <end position="58"/>
    </location>
</feature>
<accession>A0ABV0YY01</accession>
<evidence type="ECO:0008006" key="4">
    <source>
        <dbReference type="Google" id="ProtNLM"/>
    </source>
</evidence>
<feature type="compositionally biased region" description="Polar residues" evidence="1">
    <location>
        <begin position="152"/>
        <end position="163"/>
    </location>
</feature>
<dbReference type="Proteomes" id="UP001469553">
    <property type="component" value="Unassembled WGS sequence"/>
</dbReference>
<feature type="compositionally biased region" description="Polar residues" evidence="1">
    <location>
        <begin position="59"/>
        <end position="68"/>
    </location>
</feature>
<sequence length="163" mass="17658">MHSHKNTHTHNSNVKTHKNGRRTPTSRYRYPKGATGPRRSSLSFRGGDQQTAPAPAQTSAGTIQTRMTPAQIPTPHSLGAGGHWGPPAPNDPRPHPQRGPQAKREVYLVQTSPPTRAVPGRNSPNPPMNSDLNPMSSLPPMNPNINLPTRSPPTRTQISNTCP</sequence>
<name>A0ABV0YY01_9TELE</name>
<keyword evidence="3" id="KW-1185">Reference proteome</keyword>